<keyword evidence="1" id="KW-0812">Transmembrane</keyword>
<evidence type="ECO:0000256" key="2">
    <source>
        <dbReference type="SAM" id="SignalP"/>
    </source>
</evidence>
<evidence type="ECO:0000313" key="3">
    <source>
        <dbReference type="EMBL" id="MBC3864077.1"/>
    </source>
</evidence>
<name>A0A923HLT7_9BURK</name>
<keyword evidence="4" id="KW-1185">Reference proteome</keyword>
<gene>
    <name evidence="3" type="ORF">H8K32_18370</name>
</gene>
<dbReference type="NCBIfam" id="TIGR02913">
    <property type="entry name" value="HAF_rpt"/>
    <property type="match status" value="3"/>
</dbReference>
<dbReference type="Proteomes" id="UP000634011">
    <property type="component" value="Unassembled WGS sequence"/>
</dbReference>
<dbReference type="InterPro" id="IPR014262">
    <property type="entry name" value="HAF_rpt"/>
</dbReference>
<keyword evidence="2" id="KW-0732">Signal</keyword>
<organism evidence="3 4">
    <name type="scientific">Undibacterium jejuense</name>
    <dbReference type="NCBI Taxonomy" id="1344949"/>
    <lineage>
        <taxon>Bacteria</taxon>
        <taxon>Pseudomonadati</taxon>
        <taxon>Pseudomonadota</taxon>
        <taxon>Betaproteobacteria</taxon>
        <taxon>Burkholderiales</taxon>
        <taxon>Oxalobacteraceae</taxon>
        <taxon>Undibacterium</taxon>
    </lineage>
</organism>
<keyword evidence="1" id="KW-1133">Transmembrane helix</keyword>
<reference evidence="3" key="1">
    <citation type="submission" date="2020-08" db="EMBL/GenBank/DDBJ databases">
        <title>Novel species isolated from subtropical streams in China.</title>
        <authorList>
            <person name="Lu H."/>
        </authorList>
    </citation>
    <scope>NUCLEOTIDE SEQUENCE</scope>
    <source>
        <strain evidence="3">KACC 12607</strain>
    </source>
</reference>
<feature type="chain" id="PRO_5037356398" evidence="2">
    <location>
        <begin position="23"/>
        <end position="370"/>
    </location>
</feature>
<feature type="signal peptide" evidence="2">
    <location>
        <begin position="1"/>
        <end position="22"/>
    </location>
</feature>
<dbReference type="EMBL" id="JACOFV010000021">
    <property type="protein sequence ID" value="MBC3864077.1"/>
    <property type="molecule type" value="Genomic_DNA"/>
</dbReference>
<comment type="caution">
    <text evidence="3">The sequence shown here is derived from an EMBL/GenBank/DDBJ whole genome shotgun (WGS) entry which is preliminary data.</text>
</comment>
<keyword evidence="1" id="KW-0472">Membrane</keyword>
<dbReference type="AlphaFoldDB" id="A0A923HLT7"/>
<sequence>MHHRLFRFALLSLVVLSSEAFAISNSVGISRQQYGESIAYDMNASGQIAAVIKEKNGTPHAVFYDKGQLIKLELPGETESEAKHINDRGEVIGYSKIGNIASAFIRDRNHHQQEIGTLGGPNSCGVAINDEGVATGFADTVDGDWHAFLYTPGEALKDLGTLGGKVSYAGGINNQGQVAGTATTEDGSRHAFLYDKTTGMKDLGTLGGRYSSATGINDQGVVVGTAETKDRRWHAFVHDGKQMIDLGEKIGYGDSFATGINKEGHVVGIVDLADIRYTFVWRDNKITMHPSGKSLYLTNAINNAGQVIGASYDHGLNAATMPSNAIPFVDLGGSKILGFNLLVVLMALLMAIYRKRLKGLFFQDRPFFGA</sequence>
<dbReference type="RefSeq" id="WP_186914019.1">
    <property type="nucleotide sequence ID" value="NZ_JACOFV010000021.1"/>
</dbReference>
<evidence type="ECO:0000256" key="1">
    <source>
        <dbReference type="SAM" id="Phobius"/>
    </source>
</evidence>
<feature type="transmembrane region" description="Helical" evidence="1">
    <location>
        <begin position="336"/>
        <end position="353"/>
    </location>
</feature>
<proteinExistence type="predicted"/>
<protein>
    <submittedName>
        <fullName evidence="3">HAF repeat-containing protein</fullName>
    </submittedName>
</protein>
<evidence type="ECO:0000313" key="4">
    <source>
        <dbReference type="Proteomes" id="UP000634011"/>
    </source>
</evidence>
<accession>A0A923HLT7</accession>